<protein>
    <submittedName>
        <fullName evidence="13">5-hydroxytryptamine receptor</fullName>
    </submittedName>
</protein>
<feature type="transmembrane region" description="Helical" evidence="11">
    <location>
        <begin position="60"/>
        <end position="88"/>
    </location>
</feature>
<evidence type="ECO:0000256" key="11">
    <source>
        <dbReference type="SAM" id="Phobius"/>
    </source>
</evidence>
<comment type="subcellular location">
    <subcellularLocation>
        <location evidence="1">Cell membrane</location>
        <topology evidence="1">Multi-pass membrane protein</topology>
    </subcellularLocation>
</comment>
<evidence type="ECO:0000256" key="6">
    <source>
        <dbReference type="ARBA" id="ARBA00023040"/>
    </source>
</evidence>
<evidence type="ECO:0000256" key="1">
    <source>
        <dbReference type="ARBA" id="ARBA00004651"/>
    </source>
</evidence>
<evidence type="ECO:0000313" key="14">
    <source>
        <dbReference type="Proteomes" id="UP000499080"/>
    </source>
</evidence>
<reference evidence="13 14" key="1">
    <citation type="journal article" date="2019" name="Sci. Rep.">
        <title>Orb-weaving spider Araneus ventricosus genome elucidates the spidroin gene catalogue.</title>
        <authorList>
            <person name="Kono N."/>
            <person name="Nakamura H."/>
            <person name="Ohtoshi R."/>
            <person name="Moran D.A.P."/>
            <person name="Shinohara A."/>
            <person name="Yoshida Y."/>
            <person name="Fujiwara M."/>
            <person name="Mori M."/>
            <person name="Tomita M."/>
            <person name="Arakawa K."/>
        </authorList>
    </citation>
    <scope>NUCLEOTIDE SEQUENCE [LARGE SCALE GENOMIC DNA]</scope>
</reference>
<keyword evidence="4 10" id="KW-0812">Transmembrane</keyword>
<evidence type="ECO:0000256" key="3">
    <source>
        <dbReference type="ARBA" id="ARBA00022475"/>
    </source>
</evidence>
<keyword evidence="5 11" id="KW-1133">Transmembrane helix</keyword>
<dbReference type="PANTHER" id="PTHR24248:SF200">
    <property type="entry name" value="5-HYDROXYTRYPTAMINE RECEPTOR 1B-LIKE ISOFORM X1"/>
    <property type="match status" value="1"/>
</dbReference>
<sequence length="407" mass="46201">MKEQIMIFSVASNDGIHSYENWTNSSLFISKYNNTSTLFNENDNRRNHLEPPLSVPESDLISVICLSILLSFIILTTIAGNIFVLAAILRERNLQTLSNYLVFSLAIADLMVACLVMPIGAQYEVMNQEWILGSAMCEIWTSGDVLCCTASILHLVAIAVDRYYAVTNINYVQYRSPKRVGFMIVTVWSVSFLVSFAPILGWKDEEFLLRIQIEKRCLVSQDVGYQIFATCATFYLPLMVILILYWRIYQVVRKRIRHRPGNAIRPAALLPLVCAENITDMASLNGSAKTSATSNLRQKSRDHLESKREKKAAKTLAIITGVFVVCWLPFFVMALLMALNPTLVTDARLFSIFLWLGYANSTLNPLIYTVFSPDFRKAFSKLFCRKRQPVRMRSSRLRGMSTADTTF</sequence>
<feature type="transmembrane region" description="Helical" evidence="11">
    <location>
        <begin position="100"/>
        <end position="119"/>
    </location>
</feature>
<dbReference type="PROSITE" id="PS00237">
    <property type="entry name" value="G_PROTEIN_RECEP_F1_1"/>
    <property type="match status" value="1"/>
</dbReference>
<evidence type="ECO:0000256" key="5">
    <source>
        <dbReference type="ARBA" id="ARBA00022989"/>
    </source>
</evidence>
<gene>
    <name evidence="13" type="primary">5HTR_3</name>
    <name evidence="13" type="ORF">AVEN_138210_1</name>
</gene>
<dbReference type="GO" id="GO:0071880">
    <property type="term" value="P:adenylate cyclase-activating adrenergic receptor signaling pathway"/>
    <property type="evidence" value="ECO:0007669"/>
    <property type="project" value="TreeGrafter"/>
</dbReference>
<keyword evidence="8 10" id="KW-0675">Receptor</keyword>
<dbReference type="PANTHER" id="PTHR24248">
    <property type="entry name" value="ADRENERGIC RECEPTOR-RELATED G-PROTEIN COUPLED RECEPTOR"/>
    <property type="match status" value="1"/>
</dbReference>
<comment type="caution">
    <text evidence="13">The sequence shown here is derived from an EMBL/GenBank/DDBJ whole genome shotgun (WGS) entry which is preliminary data.</text>
</comment>
<evidence type="ECO:0000256" key="4">
    <source>
        <dbReference type="ARBA" id="ARBA00022692"/>
    </source>
</evidence>
<feature type="transmembrane region" description="Helical" evidence="11">
    <location>
        <begin position="139"/>
        <end position="160"/>
    </location>
</feature>
<feature type="transmembrane region" description="Helical" evidence="11">
    <location>
        <begin position="223"/>
        <end position="249"/>
    </location>
</feature>
<dbReference type="GO" id="GO:0004930">
    <property type="term" value="F:G protein-coupled receptor activity"/>
    <property type="evidence" value="ECO:0007669"/>
    <property type="project" value="UniProtKB-KW"/>
</dbReference>
<dbReference type="Proteomes" id="UP000499080">
    <property type="component" value="Unassembled WGS sequence"/>
</dbReference>
<keyword evidence="7 11" id="KW-0472">Membrane</keyword>
<dbReference type="PROSITE" id="PS50262">
    <property type="entry name" value="G_PROTEIN_RECEP_F1_2"/>
    <property type="match status" value="1"/>
</dbReference>
<dbReference type="FunFam" id="1.20.1070.10:FF:000375">
    <property type="entry name" value="5-hydroxytryptamine (serotonin) receptor 1Fa"/>
    <property type="match status" value="1"/>
</dbReference>
<comment type="similarity">
    <text evidence="2 10">Belongs to the G-protein coupled receptor 1 family.</text>
</comment>
<feature type="transmembrane region" description="Helical" evidence="11">
    <location>
        <begin position="316"/>
        <end position="337"/>
    </location>
</feature>
<dbReference type="SUPFAM" id="SSF81321">
    <property type="entry name" value="Family A G protein-coupled receptor-like"/>
    <property type="match status" value="1"/>
</dbReference>
<feature type="domain" description="G-protein coupled receptors family 1 profile" evidence="12">
    <location>
        <begin position="80"/>
        <end position="368"/>
    </location>
</feature>
<dbReference type="InterPro" id="IPR000276">
    <property type="entry name" value="GPCR_Rhodpsn"/>
</dbReference>
<evidence type="ECO:0000256" key="2">
    <source>
        <dbReference type="ARBA" id="ARBA00010663"/>
    </source>
</evidence>
<name>A0A4Y2I4E3_ARAVE</name>
<keyword evidence="9 10" id="KW-0807">Transducer</keyword>
<evidence type="ECO:0000256" key="9">
    <source>
        <dbReference type="ARBA" id="ARBA00023224"/>
    </source>
</evidence>
<feature type="transmembrane region" description="Helical" evidence="11">
    <location>
        <begin position="180"/>
        <end position="203"/>
    </location>
</feature>
<dbReference type="InterPro" id="IPR017452">
    <property type="entry name" value="GPCR_Rhodpsn_7TM"/>
</dbReference>
<dbReference type="GO" id="GO:0005886">
    <property type="term" value="C:plasma membrane"/>
    <property type="evidence" value="ECO:0007669"/>
    <property type="project" value="UniProtKB-SubCell"/>
</dbReference>
<evidence type="ECO:0000256" key="8">
    <source>
        <dbReference type="ARBA" id="ARBA00023170"/>
    </source>
</evidence>
<organism evidence="13 14">
    <name type="scientific">Araneus ventricosus</name>
    <name type="common">Orbweaver spider</name>
    <name type="synonym">Epeira ventricosa</name>
    <dbReference type="NCBI Taxonomy" id="182803"/>
    <lineage>
        <taxon>Eukaryota</taxon>
        <taxon>Metazoa</taxon>
        <taxon>Ecdysozoa</taxon>
        <taxon>Arthropoda</taxon>
        <taxon>Chelicerata</taxon>
        <taxon>Arachnida</taxon>
        <taxon>Araneae</taxon>
        <taxon>Araneomorphae</taxon>
        <taxon>Entelegynae</taxon>
        <taxon>Araneoidea</taxon>
        <taxon>Araneidae</taxon>
        <taxon>Araneus</taxon>
    </lineage>
</organism>
<dbReference type="CDD" id="cd15331">
    <property type="entry name" value="7tmA_5-HT1A_invertebrates"/>
    <property type="match status" value="1"/>
</dbReference>
<dbReference type="GO" id="GO:0043410">
    <property type="term" value="P:positive regulation of MAPK cascade"/>
    <property type="evidence" value="ECO:0007669"/>
    <property type="project" value="TreeGrafter"/>
</dbReference>
<evidence type="ECO:0000256" key="10">
    <source>
        <dbReference type="RuleBase" id="RU000688"/>
    </source>
</evidence>
<keyword evidence="14" id="KW-1185">Reference proteome</keyword>
<keyword evidence="6 10" id="KW-0297">G-protein coupled receptor</keyword>
<evidence type="ECO:0000313" key="13">
    <source>
        <dbReference type="EMBL" id="GBM72651.1"/>
    </source>
</evidence>
<dbReference type="AlphaFoldDB" id="A0A4Y2I4E3"/>
<keyword evidence="3" id="KW-1003">Cell membrane</keyword>
<accession>A0A4Y2I4E3</accession>
<dbReference type="SMART" id="SM01381">
    <property type="entry name" value="7TM_GPCR_Srsx"/>
    <property type="match status" value="1"/>
</dbReference>
<proteinExistence type="inferred from homology"/>
<feature type="transmembrane region" description="Helical" evidence="11">
    <location>
        <begin position="349"/>
        <end position="371"/>
    </location>
</feature>
<dbReference type="EMBL" id="BGPR01002392">
    <property type="protein sequence ID" value="GBM72651.1"/>
    <property type="molecule type" value="Genomic_DNA"/>
</dbReference>
<dbReference type="Gene3D" id="1.20.1070.10">
    <property type="entry name" value="Rhodopsin 7-helix transmembrane proteins"/>
    <property type="match status" value="1"/>
</dbReference>
<evidence type="ECO:0000256" key="7">
    <source>
        <dbReference type="ARBA" id="ARBA00023136"/>
    </source>
</evidence>
<dbReference type="PRINTS" id="PR00237">
    <property type="entry name" value="GPCRRHODOPSN"/>
</dbReference>
<evidence type="ECO:0000259" key="12">
    <source>
        <dbReference type="PROSITE" id="PS50262"/>
    </source>
</evidence>
<dbReference type="Pfam" id="PF00001">
    <property type="entry name" value="7tm_1"/>
    <property type="match status" value="1"/>
</dbReference>
<dbReference type="OrthoDB" id="10034726at2759"/>